<dbReference type="InterPro" id="IPR041916">
    <property type="entry name" value="Anti_sigma_zinc_sf"/>
</dbReference>
<keyword evidence="7 12" id="KW-0472">Membrane</keyword>
<evidence type="ECO:0000256" key="9">
    <source>
        <dbReference type="ARBA" id="ARBA00029829"/>
    </source>
</evidence>
<evidence type="ECO:0000256" key="5">
    <source>
        <dbReference type="ARBA" id="ARBA00022989"/>
    </source>
</evidence>
<evidence type="ECO:0000256" key="6">
    <source>
        <dbReference type="ARBA" id="ARBA00023015"/>
    </source>
</evidence>
<evidence type="ECO:0000313" key="15">
    <source>
        <dbReference type="EMBL" id="GID58190.1"/>
    </source>
</evidence>
<dbReference type="InterPro" id="IPR051474">
    <property type="entry name" value="Anti-sigma-K/W_factor"/>
</dbReference>
<dbReference type="Proteomes" id="UP000612282">
    <property type="component" value="Unassembled WGS sequence"/>
</dbReference>
<dbReference type="RefSeq" id="WP_203801876.1">
    <property type="nucleotide sequence ID" value="NZ_BAAAQE010000006.1"/>
</dbReference>
<feature type="region of interest" description="Disordered" evidence="11">
    <location>
        <begin position="226"/>
        <end position="245"/>
    </location>
</feature>
<evidence type="ECO:0000256" key="12">
    <source>
        <dbReference type="SAM" id="Phobius"/>
    </source>
</evidence>
<keyword evidence="5 12" id="KW-1133">Transmembrane helix</keyword>
<dbReference type="InterPro" id="IPR053877">
    <property type="entry name" value="RskA_N"/>
</dbReference>
<comment type="caution">
    <text evidence="15">The sequence shown here is derived from an EMBL/GenBank/DDBJ whole genome shotgun (WGS) entry which is preliminary data.</text>
</comment>
<organism evidence="15 16">
    <name type="scientific">Actinoplanes couchii</name>
    <dbReference type="NCBI Taxonomy" id="403638"/>
    <lineage>
        <taxon>Bacteria</taxon>
        <taxon>Bacillati</taxon>
        <taxon>Actinomycetota</taxon>
        <taxon>Actinomycetes</taxon>
        <taxon>Micromonosporales</taxon>
        <taxon>Micromonosporaceae</taxon>
        <taxon>Actinoplanes</taxon>
    </lineage>
</organism>
<feature type="transmembrane region" description="Helical" evidence="12">
    <location>
        <begin position="94"/>
        <end position="114"/>
    </location>
</feature>
<evidence type="ECO:0000256" key="8">
    <source>
        <dbReference type="ARBA" id="ARBA00023163"/>
    </source>
</evidence>
<evidence type="ECO:0000256" key="10">
    <source>
        <dbReference type="ARBA" id="ARBA00030803"/>
    </source>
</evidence>
<keyword evidence="3" id="KW-1003">Cell membrane</keyword>
<dbReference type="PANTHER" id="PTHR37461:SF1">
    <property type="entry name" value="ANTI-SIGMA-K FACTOR RSKA"/>
    <property type="match status" value="1"/>
</dbReference>
<proteinExistence type="predicted"/>
<keyword evidence="6" id="KW-0805">Transcription regulation</keyword>
<dbReference type="Pfam" id="PF22618">
    <property type="entry name" value="RskA_N"/>
    <property type="match status" value="1"/>
</dbReference>
<evidence type="ECO:0000256" key="2">
    <source>
        <dbReference type="ARBA" id="ARBA00004236"/>
    </source>
</evidence>
<dbReference type="InterPro" id="IPR018764">
    <property type="entry name" value="RskA_C"/>
</dbReference>
<evidence type="ECO:0000256" key="11">
    <source>
        <dbReference type="SAM" id="MobiDB-lite"/>
    </source>
</evidence>
<dbReference type="Gene3D" id="1.10.10.1320">
    <property type="entry name" value="Anti-sigma factor, zinc-finger domain"/>
    <property type="match status" value="1"/>
</dbReference>
<protein>
    <recommendedName>
        <fullName evidence="10">Regulator of SigK</fullName>
    </recommendedName>
    <alternativeName>
        <fullName evidence="9">Sigma-K anti-sigma factor RskA</fullName>
    </alternativeName>
</protein>
<keyword evidence="4 12" id="KW-0812">Transmembrane</keyword>
<dbReference type="Pfam" id="PF10099">
    <property type="entry name" value="RskA_C"/>
    <property type="match status" value="1"/>
</dbReference>
<gene>
    <name evidence="15" type="ORF">Aco03nite_065940</name>
</gene>
<reference evidence="15 16" key="1">
    <citation type="submission" date="2021-01" db="EMBL/GenBank/DDBJ databases">
        <title>Whole genome shotgun sequence of Actinoplanes couchii NBRC 106145.</title>
        <authorList>
            <person name="Komaki H."/>
            <person name="Tamura T."/>
        </authorList>
    </citation>
    <scope>NUCLEOTIDE SEQUENCE [LARGE SCALE GENOMIC DNA]</scope>
    <source>
        <strain evidence="15 16">NBRC 106145</strain>
    </source>
</reference>
<feature type="compositionally biased region" description="Low complexity" evidence="11">
    <location>
        <begin position="227"/>
        <end position="238"/>
    </location>
</feature>
<dbReference type="EMBL" id="BOMG01000082">
    <property type="protein sequence ID" value="GID58190.1"/>
    <property type="molecule type" value="Genomic_DNA"/>
</dbReference>
<evidence type="ECO:0000259" key="13">
    <source>
        <dbReference type="Pfam" id="PF10099"/>
    </source>
</evidence>
<evidence type="ECO:0000256" key="3">
    <source>
        <dbReference type="ARBA" id="ARBA00022475"/>
    </source>
</evidence>
<keyword evidence="8" id="KW-0804">Transcription</keyword>
<keyword evidence="16" id="KW-1185">Reference proteome</keyword>
<dbReference type="PANTHER" id="PTHR37461">
    <property type="entry name" value="ANTI-SIGMA-K FACTOR RSKA"/>
    <property type="match status" value="1"/>
</dbReference>
<name>A0ABQ3XI72_9ACTN</name>
<comment type="subcellular location">
    <subcellularLocation>
        <location evidence="2">Cell membrane</location>
    </subcellularLocation>
    <subcellularLocation>
        <location evidence="1">Membrane</location>
        <topology evidence="1">Single-pass membrane protein</topology>
    </subcellularLocation>
</comment>
<feature type="domain" description="Anti-sigma K factor RskA C-terminal" evidence="13">
    <location>
        <begin position="95"/>
        <end position="238"/>
    </location>
</feature>
<sequence>MSEDVHALVGPYALDALDDIERAAFSRHLRDCEPCRAEAAELQETVTRLADGAWSVPPPGLRDNVLAAIATTRQIAPAGREEPRRAPGPRRLRLVAAAAAVVAVVGAGAVVWTVQDQRVRRAETLAEQARTSESRLRSILAAPDLVVREQQLASGGRVTMAMSRLRDAGVVTLVADGAPGPDRVYQLWTIHGETPASAGAMAVGQTTMVQVIEGLEGTSALGVTVEPAPGSTTPTSTPDALVKIT</sequence>
<evidence type="ECO:0000256" key="4">
    <source>
        <dbReference type="ARBA" id="ARBA00022692"/>
    </source>
</evidence>
<evidence type="ECO:0000256" key="7">
    <source>
        <dbReference type="ARBA" id="ARBA00023136"/>
    </source>
</evidence>
<evidence type="ECO:0000313" key="16">
    <source>
        <dbReference type="Proteomes" id="UP000612282"/>
    </source>
</evidence>
<evidence type="ECO:0000256" key="1">
    <source>
        <dbReference type="ARBA" id="ARBA00004167"/>
    </source>
</evidence>
<feature type="domain" description="Anti-sigma-K factor RskA N-terminal" evidence="14">
    <location>
        <begin position="7"/>
        <end position="39"/>
    </location>
</feature>
<accession>A0ABQ3XI72</accession>
<evidence type="ECO:0000259" key="14">
    <source>
        <dbReference type="Pfam" id="PF22618"/>
    </source>
</evidence>